<name>A0AAW1KM16_POPJA</name>
<keyword evidence="1" id="KW-0812">Transmembrane</keyword>
<dbReference type="AlphaFoldDB" id="A0AAW1KM16"/>
<keyword evidence="1" id="KW-0472">Membrane</keyword>
<reference evidence="2 3" key="1">
    <citation type="journal article" date="2024" name="BMC Genomics">
        <title>De novo assembly and annotation of Popillia japonica's genome with initial clues to its potential as an invasive pest.</title>
        <authorList>
            <person name="Cucini C."/>
            <person name="Boschi S."/>
            <person name="Funari R."/>
            <person name="Cardaioli E."/>
            <person name="Iannotti N."/>
            <person name="Marturano G."/>
            <person name="Paoli F."/>
            <person name="Bruttini M."/>
            <person name="Carapelli A."/>
            <person name="Frati F."/>
            <person name="Nardi F."/>
        </authorList>
    </citation>
    <scope>NUCLEOTIDE SEQUENCE [LARGE SCALE GENOMIC DNA]</scope>
    <source>
        <strain evidence="2">DMR45628</strain>
    </source>
</reference>
<evidence type="ECO:0000256" key="1">
    <source>
        <dbReference type="SAM" id="Phobius"/>
    </source>
</evidence>
<accession>A0AAW1KM16</accession>
<proteinExistence type="predicted"/>
<dbReference type="EMBL" id="JASPKY010000210">
    <property type="protein sequence ID" value="KAK9720487.1"/>
    <property type="molecule type" value="Genomic_DNA"/>
</dbReference>
<evidence type="ECO:0000313" key="3">
    <source>
        <dbReference type="Proteomes" id="UP001458880"/>
    </source>
</evidence>
<gene>
    <name evidence="2" type="ORF">QE152_g22064</name>
</gene>
<organism evidence="2 3">
    <name type="scientific">Popillia japonica</name>
    <name type="common">Japanese beetle</name>
    <dbReference type="NCBI Taxonomy" id="7064"/>
    <lineage>
        <taxon>Eukaryota</taxon>
        <taxon>Metazoa</taxon>
        <taxon>Ecdysozoa</taxon>
        <taxon>Arthropoda</taxon>
        <taxon>Hexapoda</taxon>
        <taxon>Insecta</taxon>
        <taxon>Pterygota</taxon>
        <taxon>Neoptera</taxon>
        <taxon>Endopterygota</taxon>
        <taxon>Coleoptera</taxon>
        <taxon>Polyphaga</taxon>
        <taxon>Scarabaeiformia</taxon>
        <taxon>Scarabaeidae</taxon>
        <taxon>Rutelinae</taxon>
        <taxon>Popillia</taxon>
    </lineage>
</organism>
<evidence type="ECO:0000313" key="2">
    <source>
        <dbReference type="EMBL" id="KAK9720487.1"/>
    </source>
</evidence>
<keyword evidence="1" id="KW-1133">Transmembrane helix</keyword>
<feature type="transmembrane region" description="Helical" evidence="1">
    <location>
        <begin position="6"/>
        <end position="27"/>
    </location>
</feature>
<comment type="caution">
    <text evidence="2">The sequence shown here is derived from an EMBL/GenBank/DDBJ whole genome shotgun (WGS) entry which is preliminary data.</text>
</comment>
<protein>
    <submittedName>
        <fullName evidence="2">Uncharacterized protein</fullName>
    </submittedName>
</protein>
<keyword evidence="3" id="KW-1185">Reference proteome</keyword>
<dbReference type="Proteomes" id="UP001458880">
    <property type="component" value="Unassembled WGS sequence"/>
</dbReference>
<sequence length="90" mass="10064">MISAGVLFYLLNVFVLVTGDTVHHYYWRDYHGYLPLDGISFEGVYVAQIPGHDGILAASFYPETKEAVTEVFGKKSVAKKGIKVNMRLPL</sequence>